<keyword evidence="2" id="KW-0812">Transmembrane</keyword>
<feature type="transmembrane region" description="Helical" evidence="2">
    <location>
        <begin position="227"/>
        <end position="248"/>
    </location>
</feature>
<reference evidence="4" key="1">
    <citation type="submission" date="2022-05" db="EMBL/GenBank/DDBJ databases">
        <title>Genomic analysis of Brachybacterium sp. CBA3104.</title>
        <authorList>
            <person name="Roh S.W."/>
            <person name="Kim Y.B."/>
            <person name="Kim Y."/>
        </authorList>
    </citation>
    <scope>NUCLEOTIDE SEQUENCE</scope>
    <source>
        <strain evidence="4">CBA3104</strain>
    </source>
</reference>
<feature type="transmembrane region" description="Helical" evidence="2">
    <location>
        <begin position="147"/>
        <end position="165"/>
    </location>
</feature>
<feature type="transmembrane region" description="Helical" evidence="2">
    <location>
        <begin position="202"/>
        <end position="222"/>
    </location>
</feature>
<evidence type="ECO:0000256" key="1">
    <source>
        <dbReference type="SAM" id="MobiDB-lite"/>
    </source>
</evidence>
<feature type="domain" description="CAAX prenyl protease 2/Lysostaphin resistance protein A-like" evidence="3">
    <location>
        <begin position="146"/>
        <end position="239"/>
    </location>
</feature>
<accession>A0ABY4N5Z9</accession>
<feature type="transmembrane region" description="Helical" evidence="2">
    <location>
        <begin position="71"/>
        <end position="92"/>
    </location>
</feature>
<evidence type="ECO:0000259" key="3">
    <source>
        <dbReference type="Pfam" id="PF02517"/>
    </source>
</evidence>
<feature type="transmembrane region" description="Helical" evidence="2">
    <location>
        <begin position="177"/>
        <end position="196"/>
    </location>
</feature>
<feature type="transmembrane region" description="Helical" evidence="2">
    <location>
        <begin position="112"/>
        <end position="135"/>
    </location>
</feature>
<keyword evidence="2" id="KW-0472">Membrane</keyword>
<feature type="transmembrane region" description="Helical" evidence="2">
    <location>
        <begin position="35"/>
        <end position="59"/>
    </location>
</feature>
<keyword evidence="2" id="KW-1133">Transmembrane helix</keyword>
<gene>
    <name evidence="4" type="ORF">M4486_13040</name>
</gene>
<proteinExistence type="predicted"/>
<feature type="transmembrane region" description="Helical" evidence="2">
    <location>
        <begin position="277"/>
        <end position="297"/>
    </location>
</feature>
<keyword evidence="5" id="KW-1185">Reference proteome</keyword>
<evidence type="ECO:0000256" key="2">
    <source>
        <dbReference type="SAM" id="Phobius"/>
    </source>
</evidence>
<keyword evidence="4" id="KW-0378">Hydrolase</keyword>
<organism evidence="4 5">
    <name type="scientific">Brachybacterium kimchii</name>
    <dbReference type="NCBI Taxonomy" id="2942909"/>
    <lineage>
        <taxon>Bacteria</taxon>
        <taxon>Bacillati</taxon>
        <taxon>Actinomycetota</taxon>
        <taxon>Actinomycetes</taxon>
        <taxon>Micrococcales</taxon>
        <taxon>Dermabacteraceae</taxon>
        <taxon>Brachybacterium</taxon>
    </lineage>
</organism>
<keyword evidence="4" id="KW-0482">Metalloprotease</keyword>
<keyword evidence="4" id="KW-0645">Protease</keyword>
<dbReference type="RefSeq" id="WP_249477676.1">
    <property type="nucleotide sequence ID" value="NZ_CP097218.1"/>
</dbReference>
<dbReference type="GO" id="GO:0008237">
    <property type="term" value="F:metallopeptidase activity"/>
    <property type="evidence" value="ECO:0007669"/>
    <property type="project" value="UniProtKB-KW"/>
</dbReference>
<dbReference type="PANTHER" id="PTHR39430:SF1">
    <property type="entry name" value="PROTEASE"/>
    <property type="match status" value="1"/>
</dbReference>
<feature type="compositionally biased region" description="Pro residues" evidence="1">
    <location>
        <begin position="1"/>
        <end position="10"/>
    </location>
</feature>
<dbReference type="Pfam" id="PF02517">
    <property type="entry name" value="Rce1-like"/>
    <property type="match status" value="1"/>
</dbReference>
<evidence type="ECO:0000313" key="4">
    <source>
        <dbReference type="EMBL" id="UQN28555.1"/>
    </source>
</evidence>
<dbReference type="PANTHER" id="PTHR39430">
    <property type="entry name" value="MEMBRANE-ASSOCIATED PROTEASE-RELATED"/>
    <property type="match status" value="1"/>
</dbReference>
<dbReference type="EMBL" id="CP097218">
    <property type="protein sequence ID" value="UQN28555.1"/>
    <property type="molecule type" value="Genomic_DNA"/>
</dbReference>
<evidence type="ECO:0000313" key="5">
    <source>
        <dbReference type="Proteomes" id="UP001055868"/>
    </source>
</evidence>
<feature type="region of interest" description="Disordered" evidence="1">
    <location>
        <begin position="1"/>
        <end position="25"/>
    </location>
</feature>
<sequence>MSTSAPPPALRPTASRDPSPTAPIDRSDRRRWLQLILGVVLFLVAEVVMGAVSVLASVLAGGDVADGPAPWAFLLGGVLAAAVGVGGFLLIVGPVGRSPGLALRGRGKLVELVVGLVIGTVLISLSVALIALLGGYRVTGISPSPQLLAPLAIGIGAGFVEEIFFRGILLRLIDAWMGSWGALVLTSLVFGLIHLTNDGASAASALGLVIEAGILLGAAYLLTRRLWLAIGIHIAWNAVQAGVFSSVVSGTGRQEGLLIADIDGPTWLTGGSMGVEGSLVTVLVGLAAGVVMLVLAVRRGRMLGPVGRRERDGISG</sequence>
<protein>
    <submittedName>
        <fullName evidence="4">CPBP family intramembrane metalloprotease</fullName>
    </submittedName>
</protein>
<dbReference type="Proteomes" id="UP001055868">
    <property type="component" value="Chromosome"/>
</dbReference>
<name>A0ABY4N5Z9_9MICO</name>
<dbReference type="InterPro" id="IPR003675">
    <property type="entry name" value="Rce1/LyrA-like_dom"/>
</dbReference>